<sequence length="522" mass="53148">MPRPRFLSGAITVAATSLLASACTTGPTGGPSSSGDKDRATVKVGFTSDVTSFDPAKGAGSTDYALTSLLYQPLVGQDDGGTFVAGLADTWTSTPTKTSLTLKKGLTCSDGSALTASQVVASLKRYRADSAGALLTFGAANAGEKTTITGDDAAGTVTITTATPWGEVLAGLSGTAAGIVCKAGLDAGAAALARGAVEGAATGPYEMVTARRGASYELRLRKGFKAYPRFASMPAGEPADRLRVQISKNESTLANQLQTGALDLAPLTGTDATRFTGNDTFTVTSAPFIRNYIAFNQRPGRPGGDPKVRKAIAQAVSAKAFNNVFGGTGQLLTSYVDEKAACVSTDGSLLTRTDTAAAKQVLKGVSIKLEGSNAVAGGAGNSYVAEALRAAGADVKLTNADNATWATDVTANQGDWDATVFPLISGALARGGTYFLGPEPAKGGLNYGAVKNAAYAENYVAATSTTDRNAKCAAWQKAQEALLKTNDVIPLATVDVHYVARNGVSFAMPGGSLSVSTLRVTG</sequence>
<dbReference type="PANTHER" id="PTHR30290">
    <property type="entry name" value="PERIPLASMIC BINDING COMPONENT OF ABC TRANSPORTER"/>
    <property type="match status" value="1"/>
</dbReference>
<keyword evidence="1" id="KW-0732">Signal</keyword>
<dbReference type="Proteomes" id="UP000659767">
    <property type="component" value="Unassembled WGS sequence"/>
</dbReference>
<dbReference type="PROSITE" id="PS51257">
    <property type="entry name" value="PROKAR_LIPOPROTEIN"/>
    <property type="match status" value="1"/>
</dbReference>
<evidence type="ECO:0000313" key="4">
    <source>
        <dbReference type="Proteomes" id="UP000659767"/>
    </source>
</evidence>
<dbReference type="Gene3D" id="3.10.105.10">
    <property type="entry name" value="Dipeptide-binding Protein, Domain 3"/>
    <property type="match status" value="1"/>
</dbReference>
<proteinExistence type="predicted"/>
<name>A0ABQ2T2R2_STRBA</name>
<dbReference type="InterPro" id="IPR030678">
    <property type="entry name" value="Peptide/Ni-bd"/>
</dbReference>
<dbReference type="CDD" id="cd00995">
    <property type="entry name" value="PBP2_NikA_DppA_OppA_like"/>
    <property type="match status" value="1"/>
</dbReference>
<dbReference type="SUPFAM" id="SSF53850">
    <property type="entry name" value="Periplasmic binding protein-like II"/>
    <property type="match status" value="1"/>
</dbReference>
<comment type="caution">
    <text evidence="3">The sequence shown here is derived from an EMBL/GenBank/DDBJ whole genome shotgun (WGS) entry which is preliminary data.</text>
</comment>
<protein>
    <submittedName>
        <fullName evidence="3">Glutathione ABC transporter substrate-binding protein GsiB</fullName>
    </submittedName>
</protein>
<feature type="signal peptide" evidence="1">
    <location>
        <begin position="1"/>
        <end position="22"/>
    </location>
</feature>
<reference evidence="4" key="1">
    <citation type="journal article" date="2019" name="Int. J. Syst. Evol. Microbiol.">
        <title>The Global Catalogue of Microorganisms (GCM) 10K type strain sequencing project: providing services to taxonomists for standard genome sequencing and annotation.</title>
        <authorList>
            <consortium name="The Broad Institute Genomics Platform"/>
            <consortium name="The Broad Institute Genome Sequencing Center for Infectious Disease"/>
            <person name="Wu L."/>
            <person name="Ma J."/>
        </authorList>
    </citation>
    <scope>NUCLEOTIDE SEQUENCE [LARGE SCALE GENOMIC DNA]</scope>
    <source>
        <strain evidence="4">JCM 4350</strain>
    </source>
</reference>
<accession>A0ABQ2T2R2</accession>
<dbReference type="EMBL" id="BMSZ01000005">
    <property type="protein sequence ID" value="GGS46678.1"/>
    <property type="molecule type" value="Genomic_DNA"/>
</dbReference>
<evidence type="ECO:0000256" key="1">
    <source>
        <dbReference type="SAM" id="SignalP"/>
    </source>
</evidence>
<dbReference type="PIRSF" id="PIRSF002741">
    <property type="entry name" value="MppA"/>
    <property type="match status" value="1"/>
</dbReference>
<dbReference type="Pfam" id="PF00496">
    <property type="entry name" value="SBP_bac_5"/>
    <property type="match status" value="1"/>
</dbReference>
<feature type="chain" id="PRO_5046731675" evidence="1">
    <location>
        <begin position="23"/>
        <end position="522"/>
    </location>
</feature>
<dbReference type="Gene3D" id="3.40.190.10">
    <property type="entry name" value="Periplasmic binding protein-like II"/>
    <property type="match status" value="1"/>
</dbReference>
<evidence type="ECO:0000259" key="2">
    <source>
        <dbReference type="Pfam" id="PF00496"/>
    </source>
</evidence>
<feature type="domain" description="Solute-binding protein family 5" evidence="2">
    <location>
        <begin position="83"/>
        <end position="421"/>
    </location>
</feature>
<dbReference type="RefSeq" id="WP_199887983.1">
    <property type="nucleotide sequence ID" value="NZ_BMSZ01000005.1"/>
</dbReference>
<dbReference type="InterPro" id="IPR039424">
    <property type="entry name" value="SBP_5"/>
</dbReference>
<dbReference type="InterPro" id="IPR000914">
    <property type="entry name" value="SBP_5_dom"/>
</dbReference>
<gene>
    <name evidence="3" type="ORF">GCM10010253_21140</name>
</gene>
<keyword evidence="4" id="KW-1185">Reference proteome</keyword>
<evidence type="ECO:0000313" key="3">
    <source>
        <dbReference type="EMBL" id="GGS46678.1"/>
    </source>
</evidence>
<organism evidence="3 4">
    <name type="scientific">Streptomyces badius</name>
    <dbReference type="NCBI Taxonomy" id="1941"/>
    <lineage>
        <taxon>Bacteria</taxon>
        <taxon>Bacillati</taxon>
        <taxon>Actinomycetota</taxon>
        <taxon>Actinomycetes</taxon>
        <taxon>Kitasatosporales</taxon>
        <taxon>Streptomycetaceae</taxon>
        <taxon>Streptomyces</taxon>
    </lineage>
</organism>